<reference evidence="2 4" key="2">
    <citation type="submission" date="2018-06" db="EMBL/GenBank/DDBJ databases">
        <authorList>
            <consortium name="Pathogen Informatics"/>
            <person name="Doyle S."/>
        </authorList>
    </citation>
    <scope>NUCLEOTIDE SEQUENCE [LARGE SCALE GENOMIC DNA]</scope>
    <source>
        <strain evidence="2 4">NCTC11413</strain>
    </source>
</reference>
<dbReference type="RefSeq" id="WP_018346275.1">
    <property type="nucleotide sequence ID" value="NZ_JPXS01000015.1"/>
</dbReference>
<protein>
    <submittedName>
        <fullName evidence="2">Protein of uncharacterized function (DUF2612)</fullName>
    </submittedName>
</protein>
<evidence type="ECO:0000313" key="2">
    <source>
        <dbReference type="EMBL" id="STO37560.1"/>
    </source>
</evidence>
<dbReference type="Proteomes" id="UP000254232">
    <property type="component" value="Unassembled WGS sequence"/>
</dbReference>
<accession>A0A0A2Y744</accession>
<dbReference type="EMBL" id="JPXS01000015">
    <property type="protein sequence ID" value="KGQ33214.1"/>
    <property type="molecule type" value="Genomic_DNA"/>
</dbReference>
<evidence type="ECO:0000313" key="1">
    <source>
        <dbReference type="EMBL" id="KGQ33214.1"/>
    </source>
</evidence>
<evidence type="ECO:0000313" key="4">
    <source>
        <dbReference type="Proteomes" id="UP000254232"/>
    </source>
</evidence>
<dbReference type="EMBL" id="UGGZ01000001">
    <property type="protein sequence ID" value="STO37560.1"/>
    <property type="molecule type" value="Genomic_DNA"/>
</dbReference>
<name>A0A0A2Y744_9PAST</name>
<dbReference type="AlphaFoldDB" id="A0A0A2Y744"/>
<dbReference type="Pfam" id="PF11041">
    <property type="entry name" value="Phage_Wedge1"/>
    <property type="match status" value="1"/>
</dbReference>
<organism evidence="1 3">
    <name type="scientific">Gallibacterium anatis</name>
    <dbReference type="NCBI Taxonomy" id="750"/>
    <lineage>
        <taxon>Bacteria</taxon>
        <taxon>Pseudomonadati</taxon>
        <taxon>Pseudomonadota</taxon>
        <taxon>Gammaproteobacteria</taxon>
        <taxon>Pasteurellales</taxon>
        <taxon>Pasteurellaceae</taxon>
        <taxon>Gallibacterium</taxon>
    </lineage>
</organism>
<dbReference type="InterPro" id="IPR021283">
    <property type="entry name" value="Phage_Wedge1"/>
</dbReference>
<reference evidence="1 3" key="1">
    <citation type="submission" date="2014-08" db="EMBL/GenBank/DDBJ databases">
        <title>Chaperone-usher fimbriae in a diverse selection of Gallibacterium genomes.</title>
        <authorList>
            <person name="Kudirkiene E."/>
            <person name="Bager R.J."/>
            <person name="Johnson T.J."/>
            <person name="Bojesen A.M."/>
        </authorList>
    </citation>
    <scope>NUCLEOTIDE SEQUENCE [LARGE SCALE GENOMIC DNA]</scope>
    <source>
        <strain evidence="1 3">20558/3kl.</strain>
    </source>
</reference>
<sequence>MIDVKQTIISQYANSPIICGLIESLNDCLDPSKNIDDFYRTIWNLSTAEGIGLDIWGRILGISRYILITEKNQFLGSSLADKDLQNFKLNTNYKMNDEMFRSMLFIKAYSNIIYCTAYHINQLLTNLFKKRGRAYYVKNGTMKARYVFEFNLSAAEKAVLISTDLLPRPTGVLIDYYEPDITKTFGFIESGLAPFGEGAFYIGDA</sequence>
<dbReference type="GeneID" id="77263179"/>
<proteinExistence type="predicted"/>
<dbReference type="Proteomes" id="UP000030526">
    <property type="component" value="Unassembled WGS sequence"/>
</dbReference>
<evidence type="ECO:0000313" key="3">
    <source>
        <dbReference type="Proteomes" id="UP000030526"/>
    </source>
</evidence>
<gene>
    <name evidence="1" type="ORF">JP32_03160</name>
    <name evidence="2" type="ORF">NCTC11413_00673</name>
</gene>